<dbReference type="AlphaFoldDB" id="A0A2A7W213"/>
<comment type="caution">
    <text evidence="1">The sequence shown here is derived from an EMBL/GenBank/DDBJ whole genome shotgun (WGS) entry which is preliminary data.</text>
</comment>
<dbReference type="Proteomes" id="UP000220045">
    <property type="component" value="Unassembled WGS sequence"/>
</dbReference>
<evidence type="ECO:0000313" key="1">
    <source>
        <dbReference type="EMBL" id="PEJ09098.1"/>
    </source>
</evidence>
<gene>
    <name evidence="1" type="ORF">CN684_07550</name>
</gene>
<protein>
    <submittedName>
        <fullName evidence="1">Uncharacterized protein</fullName>
    </submittedName>
</protein>
<organism evidence="1 2">
    <name type="scientific">Bacillus wiedmannii</name>
    <dbReference type="NCBI Taxonomy" id="1890302"/>
    <lineage>
        <taxon>Bacteria</taxon>
        <taxon>Bacillati</taxon>
        <taxon>Bacillota</taxon>
        <taxon>Bacilli</taxon>
        <taxon>Bacillales</taxon>
        <taxon>Bacillaceae</taxon>
        <taxon>Bacillus</taxon>
        <taxon>Bacillus cereus group</taxon>
    </lineage>
</organism>
<accession>A0A2A7W213</accession>
<proteinExistence type="predicted"/>
<dbReference type="RefSeq" id="WP_098093930.1">
    <property type="nucleotide sequence ID" value="NZ_NUEL01000011.1"/>
</dbReference>
<name>A0A2A7W213_9BACI</name>
<evidence type="ECO:0000313" key="2">
    <source>
        <dbReference type="Proteomes" id="UP000220045"/>
    </source>
</evidence>
<sequence length="400" mass="48383">MRQADLVKVINETHQLGISQKVVKERIDKIYKYIKNQFIFNKEKFDINELIFFKKYIKSIERKSFNHHTGAIFCSLLLLYENEKNFRNVLKGKIVNSLYIEDFITGFENYINQCLSEIYKIYDEKSLDEFENNKIYFIPTLKEFLIKIFDIEKVLEEKLNKELKDTEILINRINGLSPYRKFLFIEKFNKKLEKLIQKEEWNLKEELRNAIEKHDLDTITEIITELRFYFNNKDKNNIVDKEKIFKDLEGILLQSQNYSKLKVMEQINYFIDIITIYKGEKAIKIIDDLNELMHKEEDEVLLFLEKTISLYEQEQEIESNTLKENRDKTKKALFRAGRLRSNTEMKEILEQREEYLYIKVNDKQLFESLKKLIDIAIKDENQAMLLNIDFILKYYKQFLM</sequence>
<dbReference type="EMBL" id="NUEL01000011">
    <property type="protein sequence ID" value="PEJ09098.1"/>
    <property type="molecule type" value="Genomic_DNA"/>
</dbReference>
<reference evidence="1 2" key="1">
    <citation type="submission" date="2017-09" db="EMBL/GenBank/DDBJ databases">
        <title>Large-scale bioinformatics analysis of Bacillus genomes uncovers conserved roles of natural products in bacterial physiology.</title>
        <authorList>
            <consortium name="Agbiome Team Llc"/>
            <person name="Bleich R.M."/>
            <person name="Grubbs K.J."/>
            <person name="Santa Maria K.C."/>
            <person name="Allen S.E."/>
            <person name="Farag S."/>
            <person name="Shank E.A."/>
            <person name="Bowers A."/>
        </authorList>
    </citation>
    <scope>NUCLEOTIDE SEQUENCE [LARGE SCALE GENOMIC DNA]</scope>
    <source>
        <strain evidence="1 2">AFS004017</strain>
    </source>
</reference>